<evidence type="ECO:0000256" key="2">
    <source>
        <dbReference type="ARBA" id="ARBA00012782"/>
    </source>
</evidence>
<comment type="catalytic activity">
    <reaction evidence="4">
        <text>adenine + H2O + H(+) = hypoxanthine + NH4(+)</text>
        <dbReference type="Rhea" id="RHEA:23688"/>
        <dbReference type="ChEBI" id="CHEBI:15377"/>
        <dbReference type="ChEBI" id="CHEBI:15378"/>
        <dbReference type="ChEBI" id="CHEBI:16708"/>
        <dbReference type="ChEBI" id="CHEBI:17368"/>
        <dbReference type="ChEBI" id="CHEBI:28938"/>
        <dbReference type="EC" id="3.5.4.2"/>
    </reaction>
</comment>
<dbReference type="Pfam" id="PF13382">
    <property type="entry name" value="Adenine_deam_C"/>
    <property type="match status" value="1"/>
</dbReference>
<dbReference type="PANTHER" id="PTHR11113">
    <property type="entry name" value="N-ACETYLGLUCOSAMINE-6-PHOSPHATE DEACETYLASE"/>
    <property type="match status" value="1"/>
</dbReference>
<evidence type="ECO:0000256" key="4">
    <source>
        <dbReference type="ARBA" id="ARBA00047720"/>
    </source>
</evidence>
<keyword evidence="8" id="KW-1185">Reference proteome</keyword>
<dbReference type="PANTHER" id="PTHR11113:SF6">
    <property type="entry name" value="ADENINE DEAMINASE YERA-RELATED"/>
    <property type="match status" value="1"/>
</dbReference>
<dbReference type="Gene3D" id="3.20.20.140">
    <property type="entry name" value="Metal-dependent hydrolases"/>
    <property type="match status" value="1"/>
</dbReference>
<dbReference type="Proteomes" id="UP001595817">
    <property type="component" value="Unassembled WGS sequence"/>
</dbReference>
<sequence length="578" mass="65740">MANPVWKIGEIRDQLNMIDGKKSPDRVILNATYLHGIYKTWTQGNIWISGDRILYVGKELPKKMDGAEVIDASGQYIVPGYIEPHVHPFQLYNPQTFADYAAQHGTTTFLSDNLVLFLMLENEKAFSILDQLRELPFSFYWWARFDSQTELENELELFTNKSVGEWMERQDVLVGGELTGWPRLINGDDMMLYWMQMAKMSGKKIEGHFPGASERTLVRMKLLGADGDHESMTIEEVERRLQHGYAVTLRHSSIRPDLPDLLRDIVDKKWNVFDHLMMTTDGSTPSFHRDGVVDKCIQVALDAGVNPIDAYQMASYNVAKYYNLTHLHGLVATGRYATLNFLSSEDNPVPVSVMSKGVWLKRDGKKVMSLPEIDWSHLKPLELSYDLLEEDLQFSLPFGIEMVNDVITKPYSISVDSTDGELSTSHDESFLVLIDRQGKWRVNTLIKGFATSVKGFASSYSNTGDIILIGKSVKDMLFAFNEMKRMQGGIVLAEDQKVIVSIPLSIAGSLSSEPMETLIEQELKLKEQLAERGYRHGDAIYTLLFLQSTHLPYVRITQKGIYDVMKKTPFFPAFMRSR</sequence>
<accession>A0ABV8X3T3</accession>
<dbReference type="SUPFAM" id="SSF51556">
    <property type="entry name" value="Metallo-dependent hydrolases"/>
    <property type="match status" value="1"/>
</dbReference>
<feature type="domain" description="Adenine deaminase C-terminal" evidence="6">
    <location>
        <begin position="406"/>
        <end position="567"/>
    </location>
</feature>
<dbReference type="SUPFAM" id="SSF51338">
    <property type="entry name" value="Composite domain of metallo-dependent hydrolases"/>
    <property type="match status" value="1"/>
</dbReference>
<dbReference type="RefSeq" id="WP_378153439.1">
    <property type="nucleotide sequence ID" value="NZ_JBHSEC010000007.1"/>
</dbReference>
<gene>
    <name evidence="7" type="ORF">ACFOZY_06255</name>
</gene>
<dbReference type="Pfam" id="PF01979">
    <property type="entry name" value="Amidohydro_1"/>
    <property type="match status" value="1"/>
</dbReference>
<evidence type="ECO:0000259" key="5">
    <source>
        <dbReference type="Pfam" id="PF01979"/>
    </source>
</evidence>
<protein>
    <recommendedName>
        <fullName evidence="2">adenine deaminase</fullName>
        <ecNumber evidence="2">3.5.4.2</ecNumber>
    </recommendedName>
</protein>
<evidence type="ECO:0000256" key="1">
    <source>
        <dbReference type="ARBA" id="ARBA00006773"/>
    </source>
</evidence>
<dbReference type="Gene3D" id="2.30.40.10">
    <property type="entry name" value="Urease, subunit C, domain 1"/>
    <property type="match status" value="1"/>
</dbReference>
<feature type="domain" description="Amidohydrolase-related" evidence="5">
    <location>
        <begin position="76"/>
        <end position="359"/>
    </location>
</feature>
<comment type="similarity">
    <text evidence="1">Belongs to the metallo-dependent hydrolases superfamily. Adenine deaminase family.</text>
</comment>
<comment type="caution">
    <text evidence="7">The sequence shown here is derived from an EMBL/GenBank/DDBJ whole genome shotgun (WGS) entry which is preliminary data.</text>
</comment>
<evidence type="ECO:0000313" key="7">
    <source>
        <dbReference type="EMBL" id="MFC4410038.1"/>
    </source>
</evidence>
<evidence type="ECO:0000259" key="6">
    <source>
        <dbReference type="Pfam" id="PF13382"/>
    </source>
</evidence>
<dbReference type="InterPro" id="IPR026912">
    <property type="entry name" value="Adenine_deam_C"/>
</dbReference>
<reference evidence="8" key="1">
    <citation type="journal article" date="2019" name="Int. J. Syst. Evol. Microbiol.">
        <title>The Global Catalogue of Microorganisms (GCM) 10K type strain sequencing project: providing services to taxonomists for standard genome sequencing and annotation.</title>
        <authorList>
            <consortium name="The Broad Institute Genomics Platform"/>
            <consortium name="The Broad Institute Genome Sequencing Center for Infectious Disease"/>
            <person name="Wu L."/>
            <person name="Ma J."/>
        </authorList>
    </citation>
    <scope>NUCLEOTIDE SEQUENCE [LARGE SCALE GENOMIC DNA]</scope>
    <source>
        <strain evidence="8">CCUG 59778</strain>
    </source>
</reference>
<name>A0ABV8X3T3_9LACT</name>
<dbReference type="InterPro" id="IPR006680">
    <property type="entry name" value="Amidohydro-rel"/>
</dbReference>
<dbReference type="EC" id="3.5.4.2" evidence="2"/>
<dbReference type="EMBL" id="JBHSEC010000007">
    <property type="protein sequence ID" value="MFC4410038.1"/>
    <property type="molecule type" value="Genomic_DNA"/>
</dbReference>
<organism evidence="7 8">
    <name type="scientific">Chungangia koreensis</name>
    <dbReference type="NCBI Taxonomy" id="752657"/>
    <lineage>
        <taxon>Bacteria</taxon>
        <taxon>Bacillati</taxon>
        <taxon>Bacillota</taxon>
        <taxon>Bacilli</taxon>
        <taxon>Lactobacillales</taxon>
        <taxon>Chungangia</taxon>
    </lineage>
</organism>
<keyword evidence="3" id="KW-0378">Hydrolase</keyword>
<evidence type="ECO:0000313" key="8">
    <source>
        <dbReference type="Proteomes" id="UP001595817"/>
    </source>
</evidence>
<dbReference type="InterPro" id="IPR032466">
    <property type="entry name" value="Metal_Hydrolase"/>
</dbReference>
<evidence type="ECO:0000256" key="3">
    <source>
        <dbReference type="ARBA" id="ARBA00022801"/>
    </source>
</evidence>
<proteinExistence type="inferred from homology"/>
<dbReference type="InterPro" id="IPR011059">
    <property type="entry name" value="Metal-dep_hydrolase_composite"/>
</dbReference>